<feature type="chain" id="PRO_5022800918" evidence="1">
    <location>
        <begin position="24"/>
        <end position="263"/>
    </location>
</feature>
<evidence type="ECO:0000313" key="3">
    <source>
        <dbReference type="Proteomes" id="UP000321548"/>
    </source>
</evidence>
<dbReference type="OrthoDB" id="9793561at2"/>
<dbReference type="InterPro" id="IPR010239">
    <property type="entry name" value="CHP02001"/>
</dbReference>
<proteinExistence type="predicted"/>
<dbReference type="Proteomes" id="UP000321548">
    <property type="component" value="Unassembled WGS sequence"/>
</dbReference>
<evidence type="ECO:0000313" key="2">
    <source>
        <dbReference type="EMBL" id="TXL64650.1"/>
    </source>
</evidence>
<feature type="signal peptide" evidence="1">
    <location>
        <begin position="1"/>
        <end position="23"/>
    </location>
</feature>
<protein>
    <submittedName>
        <fullName evidence="2">Uncharacterized protein</fullName>
    </submittedName>
</protein>
<accession>A0A5C8NU24</accession>
<dbReference type="Pfam" id="PF09694">
    <property type="entry name" value="Gcw_chp"/>
    <property type="match status" value="1"/>
</dbReference>
<organism evidence="2 3">
    <name type="scientific">Zeimonas arvi</name>
    <dbReference type="NCBI Taxonomy" id="2498847"/>
    <lineage>
        <taxon>Bacteria</taxon>
        <taxon>Pseudomonadati</taxon>
        <taxon>Pseudomonadota</taxon>
        <taxon>Betaproteobacteria</taxon>
        <taxon>Burkholderiales</taxon>
        <taxon>Burkholderiaceae</taxon>
        <taxon>Zeimonas</taxon>
    </lineage>
</organism>
<dbReference type="EMBL" id="VDUY01000005">
    <property type="protein sequence ID" value="TXL64650.1"/>
    <property type="molecule type" value="Genomic_DNA"/>
</dbReference>
<gene>
    <name evidence="2" type="ORF">FHP08_12945</name>
</gene>
<sequence length="263" mass="27223">MKKSLIAVALAASAAGFPAAAGAQGTTEASPHTLSANMGLVSNYRYRGIDQTNGKPAVQAGIDYGHASGIYLGTWASNVSWLSDAGAGAVSNSIEMDLYGGYKGSAGGIAYDVGVLRYYYPGTYPAGFVSPHTTEVYAAATWNNVTLKYSHAVTNLFGFADSKGAGYLDLTGNFDLGSGFGLVAHVGYQRIPSGSVGGAQVRAKSDCSYADWKLGVTREVAGIGIGLAYVDTNAKGDLGECYRNAYNRDLGKGTLVLSASKTF</sequence>
<keyword evidence="1" id="KW-0732">Signal</keyword>
<comment type="caution">
    <text evidence="2">The sequence shown here is derived from an EMBL/GenBank/DDBJ whole genome shotgun (WGS) entry which is preliminary data.</text>
</comment>
<dbReference type="RefSeq" id="WP_147704899.1">
    <property type="nucleotide sequence ID" value="NZ_VDUY01000005.1"/>
</dbReference>
<dbReference type="NCBIfam" id="TIGR02001">
    <property type="entry name" value="gcw_chp"/>
    <property type="match status" value="1"/>
</dbReference>
<dbReference type="AlphaFoldDB" id="A0A5C8NU24"/>
<keyword evidence="3" id="KW-1185">Reference proteome</keyword>
<evidence type="ECO:0000256" key="1">
    <source>
        <dbReference type="SAM" id="SignalP"/>
    </source>
</evidence>
<reference evidence="2 3" key="1">
    <citation type="submission" date="2019-06" db="EMBL/GenBank/DDBJ databases">
        <title>Quisquiliibacterium sp. nov., isolated from a maize field.</title>
        <authorList>
            <person name="Lin S.-Y."/>
            <person name="Tsai C.-F."/>
            <person name="Young C.-C."/>
        </authorList>
    </citation>
    <scope>NUCLEOTIDE SEQUENCE [LARGE SCALE GENOMIC DNA]</scope>
    <source>
        <strain evidence="2 3">CC-CFT501</strain>
    </source>
</reference>
<name>A0A5C8NU24_9BURK</name>